<dbReference type="Pfam" id="PF00701">
    <property type="entry name" value="DHDPS"/>
    <property type="match status" value="1"/>
</dbReference>
<name>A0A1V9FPW5_9BACT</name>
<sequence length="328" mass="36407">MKPLQASAIKGNWATLLLPVNEDDSINYRELENEIDTLIAMQVNGIYSNGTAGEFYNQTEEEFDTISSILAQKCNAAGMPFQIGACHTSPVMAFDRVKRAVKWQPGAIQVILPDWSAPSMQEVINYLRVLAKAVAPVGLILYNPPHAKKRLVPEEFHQLKEAGINLVGCKVGGGDAQWYAAMKKWAPDISVFVPGHHLATGISLGAYGAYSNVACLHPGAAQQWYELMLFDMPRALNLEKWIQLFMSQYIAPYISTKGYSNQAADKLLAAIGGWANVGTRLRWPYQGIDESEVSKLRTIAQEMLSEFFILSEAEGPKDRNRLLLCRVE</sequence>
<dbReference type="EMBL" id="LVYD01000064">
    <property type="protein sequence ID" value="OQP60404.1"/>
    <property type="molecule type" value="Genomic_DNA"/>
</dbReference>
<dbReference type="SUPFAM" id="SSF51569">
    <property type="entry name" value="Aldolase"/>
    <property type="match status" value="1"/>
</dbReference>
<dbReference type="RefSeq" id="WP_081153386.1">
    <property type="nucleotide sequence ID" value="NZ_LVYD01000064.1"/>
</dbReference>
<keyword evidence="1 2" id="KW-0456">Lyase</keyword>
<dbReference type="GO" id="GO:0008747">
    <property type="term" value="F:N-acetylneuraminate lyase activity"/>
    <property type="evidence" value="ECO:0007669"/>
    <property type="project" value="TreeGrafter"/>
</dbReference>
<dbReference type="GO" id="GO:0019262">
    <property type="term" value="P:N-acetylneuraminate catabolic process"/>
    <property type="evidence" value="ECO:0007669"/>
    <property type="project" value="TreeGrafter"/>
</dbReference>
<keyword evidence="5" id="KW-1185">Reference proteome</keyword>
<dbReference type="CDD" id="cd00408">
    <property type="entry name" value="DHDPS-like"/>
    <property type="match status" value="1"/>
</dbReference>
<dbReference type="PANTHER" id="PTHR42849">
    <property type="entry name" value="N-ACETYLNEURAMINATE LYASE"/>
    <property type="match status" value="1"/>
</dbReference>
<evidence type="ECO:0000256" key="1">
    <source>
        <dbReference type="ARBA" id="ARBA00023239"/>
    </source>
</evidence>
<dbReference type="STRING" id="1703345.A3860_34050"/>
<evidence type="ECO:0000313" key="4">
    <source>
        <dbReference type="EMBL" id="OQP60404.1"/>
    </source>
</evidence>
<feature type="active site" description="Proton donor/acceptor" evidence="3">
    <location>
        <position position="142"/>
    </location>
</feature>
<dbReference type="SMART" id="SM01130">
    <property type="entry name" value="DHDPS"/>
    <property type="match status" value="1"/>
</dbReference>
<evidence type="ECO:0000256" key="2">
    <source>
        <dbReference type="PIRNR" id="PIRNR001365"/>
    </source>
</evidence>
<proteinExistence type="inferred from homology"/>
<dbReference type="PANTHER" id="PTHR42849:SF1">
    <property type="entry name" value="N-ACETYLNEURAMINATE LYASE"/>
    <property type="match status" value="1"/>
</dbReference>
<dbReference type="Proteomes" id="UP000192796">
    <property type="component" value="Unassembled WGS sequence"/>
</dbReference>
<dbReference type="InterPro" id="IPR013785">
    <property type="entry name" value="Aldolase_TIM"/>
</dbReference>
<evidence type="ECO:0000256" key="3">
    <source>
        <dbReference type="PIRSR" id="PIRSR001365-1"/>
    </source>
</evidence>
<comment type="caution">
    <text evidence="4">The sequence shown here is derived from an EMBL/GenBank/DDBJ whole genome shotgun (WGS) entry which is preliminary data.</text>
</comment>
<dbReference type="OrthoDB" id="9778880at2"/>
<organism evidence="4 5">
    <name type="scientific">Niastella vici</name>
    <dbReference type="NCBI Taxonomy" id="1703345"/>
    <lineage>
        <taxon>Bacteria</taxon>
        <taxon>Pseudomonadati</taxon>
        <taxon>Bacteroidota</taxon>
        <taxon>Chitinophagia</taxon>
        <taxon>Chitinophagales</taxon>
        <taxon>Chitinophagaceae</taxon>
        <taxon>Niastella</taxon>
    </lineage>
</organism>
<dbReference type="Gene3D" id="3.20.20.70">
    <property type="entry name" value="Aldolase class I"/>
    <property type="match status" value="1"/>
</dbReference>
<feature type="active site" description="Schiff-base intermediate with substrate" evidence="3">
    <location>
        <position position="170"/>
    </location>
</feature>
<gene>
    <name evidence="4" type="ORF">A3860_34050</name>
</gene>
<dbReference type="InterPro" id="IPR002220">
    <property type="entry name" value="DapA-like"/>
</dbReference>
<dbReference type="GO" id="GO:0005829">
    <property type="term" value="C:cytosol"/>
    <property type="evidence" value="ECO:0007669"/>
    <property type="project" value="TreeGrafter"/>
</dbReference>
<protein>
    <submittedName>
        <fullName evidence="4">Dihydrodipicolinate synthase family protein</fullName>
    </submittedName>
</protein>
<reference evidence="4 5" key="1">
    <citation type="submission" date="2016-03" db="EMBL/GenBank/DDBJ databases">
        <title>Niastella vici sp. nov., isolated from farmland soil.</title>
        <authorList>
            <person name="Chen L."/>
            <person name="Wang D."/>
            <person name="Yang S."/>
            <person name="Wang G."/>
        </authorList>
    </citation>
    <scope>NUCLEOTIDE SEQUENCE [LARGE SCALE GENOMIC DNA]</scope>
    <source>
        <strain evidence="4 5">DJ57</strain>
    </source>
</reference>
<evidence type="ECO:0000313" key="5">
    <source>
        <dbReference type="Proteomes" id="UP000192796"/>
    </source>
</evidence>
<accession>A0A1V9FPW5</accession>
<dbReference type="PIRSF" id="PIRSF001365">
    <property type="entry name" value="DHDPS"/>
    <property type="match status" value="1"/>
</dbReference>
<comment type="similarity">
    <text evidence="2">Belongs to the DapA family.</text>
</comment>
<dbReference type="AlphaFoldDB" id="A0A1V9FPW5"/>